<organism evidence="2 3">
    <name type="scientific">Gregarina niphandrodes</name>
    <name type="common">Septate eugregarine</name>
    <dbReference type="NCBI Taxonomy" id="110365"/>
    <lineage>
        <taxon>Eukaryota</taxon>
        <taxon>Sar</taxon>
        <taxon>Alveolata</taxon>
        <taxon>Apicomplexa</taxon>
        <taxon>Conoidasida</taxon>
        <taxon>Gregarinasina</taxon>
        <taxon>Eugregarinorida</taxon>
        <taxon>Gregarinidae</taxon>
        <taxon>Gregarina</taxon>
    </lineage>
</organism>
<dbReference type="VEuPathDB" id="CryptoDB:GNI_133510"/>
<dbReference type="RefSeq" id="XP_011132283.1">
    <property type="nucleotide sequence ID" value="XM_011133981.1"/>
</dbReference>
<proteinExistence type="predicted"/>
<dbReference type="GeneID" id="22914705"/>
<evidence type="ECO:0000313" key="2">
    <source>
        <dbReference type="EMBL" id="EZG46510.1"/>
    </source>
</evidence>
<protein>
    <submittedName>
        <fullName evidence="2">Transmembrane protein</fullName>
    </submittedName>
</protein>
<keyword evidence="3" id="KW-1185">Reference proteome</keyword>
<keyword evidence="1" id="KW-1133">Transmembrane helix</keyword>
<dbReference type="EMBL" id="AFNH02000992">
    <property type="protein sequence ID" value="EZG46510.1"/>
    <property type="molecule type" value="Genomic_DNA"/>
</dbReference>
<dbReference type="AlphaFoldDB" id="A0A023B127"/>
<evidence type="ECO:0000313" key="3">
    <source>
        <dbReference type="Proteomes" id="UP000019763"/>
    </source>
</evidence>
<gene>
    <name evidence="2" type="ORF">GNI_133510</name>
</gene>
<feature type="transmembrane region" description="Helical" evidence="1">
    <location>
        <begin position="32"/>
        <end position="54"/>
    </location>
</feature>
<evidence type="ECO:0000256" key="1">
    <source>
        <dbReference type="SAM" id="Phobius"/>
    </source>
</evidence>
<accession>A0A023B127</accession>
<keyword evidence="1 2" id="KW-0812">Transmembrane</keyword>
<dbReference type="Proteomes" id="UP000019763">
    <property type="component" value="Unassembled WGS sequence"/>
</dbReference>
<comment type="caution">
    <text evidence="2">The sequence shown here is derived from an EMBL/GenBank/DDBJ whole genome shotgun (WGS) entry which is preliminary data.</text>
</comment>
<sequence>MLTKIRTLLHGKTDEPKSAVIPLWNQLYWFSLVWYAVIGILLMAHASPIFGVLYTQAKRATGSIPTSVSKLTITRSKPSDNVPSKVYLTFVDHNRARIEDVAENLKWNTQDIQLKMEVVDTKNRILSEFCEYSASDKLGKQDLGITHDLYSRTQRWHQLAAEAIIPDRILEPTDTIAGNKEIVWLQALECTTELPYAAKLSEDIILITSKTVDLVYLQNALRYVSNVPNSRSNTTTEQLFSDEHLQFITDQREQATEHWDADMLNVANYLSIKDEGSRFNQVRFPSHHNLSTSAAHRATLGKPFRPISFIRACIIRSLMRRTPLAAYFSSDSDKEMVSKVRFAVRYPL</sequence>
<keyword evidence="1" id="KW-0472">Membrane</keyword>
<name>A0A023B127_GRENI</name>
<reference evidence="2" key="1">
    <citation type="submission" date="2013-12" db="EMBL/GenBank/DDBJ databases">
        <authorList>
            <person name="Omoto C.K."/>
            <person name="Sibley D."/>
            <person name="Venepally P."/>
            <person name="Hadjithomas M."/>
            <person name="Karamycheva S."/>
            <person name="Brunk B."/>
            <person name="Roos D."/>
            <person name="Caler E."/>
            <person name="Lorenzi H."/>
        </authorList>
    </citation>
    <scope>NUCLEOTIDE SEQUENCE</scope>
</reference>